<dbReference type="RefSeq" id="WP_002266101.1">
    <property type="nucleotide sequence ID" value="NZ_CP044492.1"/>
</dbReference>
<dbReference type="AlphaFoldDB" id="A0AAX1K1S6"/>
<proteinExistence type="predicted"/>
<name>A0AAX1K1S6_STRMG</name>
<protein>
    <submittedName>
        <fullName evidence="2">Uncharacterized protein</fullName>
    </submittedName>
</protein>
<dbReference type="Proteomes" id="UP000595884">
    <property type="component" value="Chromosome"/>
</dbReference>
<feature type="transmembrane region" description="Helical" evidence="1">
    <location>
        <begin position="7"/>
        <end position="24"/>
    </location>
</feature>
<evidence type="ECO:0000313" key="3">
    <source>
        <dbReference type="Proteomes" id="UP000595884"/>
    </source>
</evidence>
<keyword evidence="1" id="KW-1133">Transmembrane helix</keyword>
<sequence length="51" mass="5990">MNNRRNHLLFLALYVIIAVVTWFIKWQVATVIFGLLALNALRLYVSDKKNE</sequence>
<keyword evidence="1" id="KW-0812">Transmembrane</keyword>
<organism evidence="2 3">
    <name type="scientific">Streptococcus mutans</name>
    <dbReference type="NCBI Taxonomy" id="1309"/>
    <lineage>
        <taxon>Bacteria</taxon>
        <taxon>Bacillati</taxon>
        <taxon>Bacillota</taxon>
        <taxon>Bacilli</taxon>
        <taxon>Lactobacillales</taxon>
        <taxon>Streptococcaceae</taxon>
        <taxon>Streptococcus</taxon>
    </lineage>
</organism>
<evidence type="ECO:0000313" key="2">
    <source>
        <dbReference type="EMBL" id="QQL47082.1"/>
    </source>
</evidence>
<reference evidence="3" key="1">
    <citation type="submission" date="2020-12" db="EMBL/GenBank/DDBJ databases">
        <authorList>
            <person name="Wen Z.T."/>
        </authorList>
    </citation>
    <scope>NUCLEOTIDE SEQUENCE [LARGE SCALE GENOMIC DNA]</scope>
    <source>
        <strain evidence="3">27-3</strain>
    </source>
</reference>
<feature type="transmembrane region" description="Helical" evidence="1">
    <location>
        <begin position="30"/>
        <end position="45"/>
    </location>
</feature>
<evidence type="ECO:0000256" key="1">
    <source>
        <dbReference type="SAM" id="Phobius"/>
    </source>
</evidence>
<dbReference type="EMBL" id="CP066294">
    <property type="protein sequence ID" value="QQL47082.1"/>
    <property type="molecule type" value="Genomic_DNA"/>
</dbReference>
<keyword evidence="1" id="KW-0472">Membrane</keyword>
<accession>A0AAX1K1S6</accession>
<gene>
    <name evidence="2" type="ORF">IGS65_008545</name>
</gene>